<reference evidence="2" key="1">
    <citation type="submission" date="2022-05" db="EMBL/GenBank/DDBJ databases">
        <title>A multi-omics perspective on studying reproductive biology in Daphnia sinensis.</title>
        <authorList>
            <person name="Jia J."/>
        </authorList>
    </citation>
    <scope>NUCLEOTIDE SEQUENCE</scope>
    <source>
        <strain evidence="2">WSL</strain>
    </source>
</reference>
<evidence type="ECO:0000313" key="2">
    <source>
        <dbReference type="EMBL" id="KAI9551053.1"/>
    </source>
</evidence>
<sequence>MPSVNLRHSSLASSSLAQVIIDLNIDIVLVQEPYALPCIPPVVANLASAPFAIIGADVNARSRLWNSTSNDKRGSDLESLLVCSRLNIVNRSLTELNFVPAGTSFVDLTLAGDQISVLHWLFLSIPSLSDHPYIYFEINHGNFDRPNKNSYRPSVPSLPRINRDLYTTELAKSLGRPPIPIHVESSEAVEAQIASLVSAISVCALAARVPTPRLVKSSTNMVWWSKDLSALRSSNSISLQSLVET</sequence>
<organism evidence="2 3">
    <name type="scientific">Daphnia sinensis</name>
    <dbReference type="NCBI Taxonomy" id="1820382"/>
    <lineage>
        <taxon>Eukaryota</taxon>
        <taxon>Metazoa</taxon>
        <taxon>Ecdysozoa</taxon>
        <taxon>Arthropoda</taxon>
        <taxon>Crustacea</taxon>
        <taxon>Branchiopoda</taxon>
        <taxon>Diplostraca</taxon>
        <taxon>Cladocera</taxon>
        <taxon>Anomopoda</taxon>
        <taxon>Daphniidae</taxon>
        <taxon>Daphnia</taxon>
        <taxon>Daphnia similis group</taxon>
    </lineage>
</organism>
<dbReference type="SUPFAM" id="SSF56219">
    <property type="entry name" value="DNase I-like"/>
    <property type="match status" value="1"/>
</dbReference>
<dbReference type="PANTHER" id="PTHR33273:SF2">
    <property type="entry name" value="ENDONUCLEASE_EXONUCLEASE_PHOSPHATASE DOMAIN-CONTAINING PROTEIN"/>
    <property type="match status" value="1"/>
</dbReference>
<comment type="caution">
    <text evidence="2">The sequence shown here is derived from an EMBL/GenBank/DDBJ whole genome shotgun (WGS) entry which is preliminary data.</text>
</comment>
<dbReference type="InterPro" id="IPR005135">
    <property type="entry name" value="Endo/exonuclease/phosphatase"/>
</dbReference>
<evidence type="ECO:0000259" key="1">
    <source>
        <dbReference type="Pfam" id="PF14529"/>
    </source>
</evidence>
<feature type="domain" description="Endonuclease/exonuclease/phosphatase" evidence="1">
    <location>
        <begin position="48"/>
        <end position="135"/>
    </location>
</feature>
<dbReference type="EMBL" id="WJBH02000052">
    <property type="protein sequence ID" value="KAI9551053.1"/>
    <property type="molecule type" value="Genomic_DNA"/>
</dbReference>
<gene>
    <name evidence="2" type="ORF">GHT06_007657</name>
</gene>
<proteinExistence type="predicted"/>
<dbReference type="AlphaFoldDB" id="A0AAD5PMQ1"/>
<dbReference type="GO" id="GO:0003824">
    <property type="term" value="F:catalytic activity"/>
    <property type="evidence" value="ECO:0007669"/>
    <property type="project" value="InterPro"/>
</dbReference>
<keyword evidence="3" id="KW-1185">Reference proteome</keyword>
<evidence type="ECO:0000313" key="3">
    <source>
        <dbReference type="Proteomes" id="UP000820818"/>
    </source>
</evidence>
<dbReference type="Gene3D" id="3.60.10.10">
    <property type="entry name" value="Endonuclease/exonuclease/phosphatase"/>
    <property type="match status" value="1"/>
</dbReference>
<protein>
    <recommendedName>
        <fullName evidence="1">Endonuclease/exonuclease/phosphatase domain-containing protein</fullName>
    </recommendedName>
</protein>
<name>A0AAD5PMQ1_9CRUS</name>
<dbReference type="Proteomes" id="UP000820818">
    <property type="component" value="Unassembled WGS sequence"/>
</dbReference>
<dbReference type="InterPro" id="IPR036691">
    <property type="entry name" value="Endo/exonu/phosph_ase_sf"/>
</dbReference>
<dbReference type="PANTHER" id="PTHR33273">
    <property type="entry name" value="DOMAIN-CONTAINING PROTEIN, PUTATIVE-RELATED"/>
    <property type="match status" value="1"/>
</dbReference>
<accession>A0AAD5PMQ1</accession>
<dbReference type="Pfam" id="PF14529">
    <property type="entry name" value="Exo_endo_phos_2"/>
    <property type="match status" value="1"/>
</dbReference>